<keyword evidence="3" id="KW-0813">Transport</keyword>
<dbReference type="InterPro" id="IPR002524">
    <property type="entry name" value="Cation_efflux"/>
</dbReference>
<evidence type="ECO:0000256" key="7">
    <source>
        <dbReference type="ARBA" id="ARBA00023136"/>
    </source>
</evidence>
<dbReference type="Gene3D" id="3.30.70.1350">
    <property type="entry name" value="Cation efflux protein, cytoplasmic domain"/>
    <property type="match status" value="1"/>
</dbReference>
<dbReference type="GO" id="GO:0005385">
    <property type="term" value="F:zinc ion transmembrane transporter activity"/>
    <property type="evidence" value="ECO:0007669"/>
    <property type="project" value="TreeGrafter"/>
</dbReference>
<accession>A0A1Q8R0C0</accession>
<feature type="transmembrane region" description="Helical" evidence="9">
    <location>
        <begin position="131"/>
        <end position="153"/>
    </location>
</feature>
<dbReference type="SUPFAM" id="SSF160240">
    <property type="entry name" value="Cation efflux protein cytoplasmic domain-like"/>
    <property type="match status" value="1"/>
</dbReference>
<dbReference type="RefSeq" id="WP_075363887.1">
    <property type="nucleotide sequence ID" value="NZ_MLBF01000005.1"/>
</dbReference>
<evidence type="ECO:0000313" key="13">
    <source>
        <dbReference type="Proteomes" id="UP000186102"/>
    </source>
</evidence>
<feature type="domain" description="Cation efflux protein transmembrane" evidence="10">
    <location>
        <begin position="66"/>
        <end position="254"/>
    </location>
</feature>
<organism evidence="12 13">
    <name type="scientific">Desulfosporosinus metallidurans</name>
    <dbReference type="NCBI Taxonomy" id="1888891"/>
    <lineage>
        <taxon>Bacteria</taxon>
        <taxon>Bacillati</taxon>
        <taxon>Bacillota</taxon>
        <taxon>Clostridia</taxon>
        <taxon>Eubacteriales</taxon>
        <taxon>Desulfitobacteriaceae</taxon>
        <taxon>Desulfosporosinus</taxon>
    </lineage>
</organism>
<reference evidence="12 13" key="1">
    <citation type="submission" date="2016-09" db="EMBL/GenBank/DDBJ databases">
        <title>Complete genome of Desulfosporosinus sp. OL.</title>
        <authorList>
            <person name="Mardanov A."/>
            <person name="Beletsky A."/>
            <person name="Panova A."/>
            <person name="Karnachuk O."/>
            <person name="Ravin N."/>
        </authorList>
    </citation>
    <scope>NUCLEOTIDE SEQUENCE [LARGE SCALE GENOMIC DNA]</scope>
    <source>
        <strain evidence="12 13">OL</strain>
    </source>
</reference>
<dbReference type="SUPFAM" id="SSF161111">
    <property type="entry name" value="Cation efflux protein transmembrane domain-like"/>
    <property type="match status" value="1"/>
</dbReference>
<evidence type="ECO:0000256" key="6">
    <source>
        <dbReference type="ARBA" id="ARBA00023065"/>
    </source>
</evidence>
<evidence type="ECO:0000259" key="10">
    <source>
        <dbReference type="Pfam" id="PF01545"/>
    </source>
</evidence>
<dbReference type="PANTHER" id="PTHR11562">
    <property type="entry name" value="CATION EFFLUX PROTEIN/ ZINC TRANSPORTER"/>
    <property type="match status" value="1"/>
</dbReference>
<comment type="subcellular location">
    <subcellularLocation>
        <location evidence="1">Membrane</location>
        <topology evidence="1">Multi-pass membrane protein</topology>
    </subcellularLocation>
</comment>
<dbReference type="InterPro" id="IPR050681">
    <property type="entry name" value="CDF/SLC30A"/>
</dbReference>
<comment type="caution">
    <text evidence="12">The sequence shown here is derived from an EMBL/GenBank/DDBJ whole genome shotgun (WGS) entry which is preliminary data.</text>
</comment>
<evidence type="ECO:0000256" key="5">
    <source>
        <dbReference type="ARBA" id="ARBA00022989"/>
    </source>
</evidence>
<keyword evidence="4 9" id="KW-0812">Transmembrane</keyword>
<feature type="domain" description="Cation efflux protein cytoplasmic" evidence="11">
    <location>
        <begin position="258"/>
        <end position="334"/>
    </location>
</feature>
<proteinExistence type="inferred from homology"/>
<protein>
    <submittedName>
        <fullName evidence="12">Cobalt-zinc-cadmium resistance protein CzcD</fullName>
    </submittedName>
</protein>
<dbReference type="Pfam" id="PF16916">
    <property type="entry name" value="ZT_dimer"/>
    <property type="match status" value="1"/>
</dbReference>
<dbReference type="STRING" id="1888891.DSOL_1148"/>
<dbReference type="PANTHER" id="PTHR11562:SF17">
    <property type="entry name" value="RE54080P-RELATED"/>
    <property type="match status" value="1"/>
</dbReference>
<dbReference type="EMBL" id="MLBF01000005">
    <property type="protein sequence ID" value="OLN33037.1"/>
    <property type="molecule type" value="Genomic_DNA"/>
</dbReference>
<dbReference type="Pfam" id="PF01545">
    <property type="entry name" value="Cation_efflux"/>
    <property type="match status" value="1"/>
</dbReference>
<dbReference type="NCBIfam" id="TIGR01297">
    <property type="entry name" value="CDF"/>
    <property type="match status" value="1"/>
</dbReference>
<evidence type="ECO:0000256" key="2">
    <source>
        <dbReference type="ARBA" id="ARBA00008873"/>
    </source>
</evidence>
<keyword evidence="13" id="KW-1185">Reference proteome</keyword>
<evidence type="ECO:0000256" key="8">
    <source>
        <dbReference type="SAM" id="MobiDB-lite"/>
    </source>
</evidence>
<dbReference type="InterPro" id="IPR027470">
    <property type="entry name" value="Cation_efflux_CTD"/>
</dbReference>
<evidence type="ECO:0000256" key="1">
    <source>
        <dbReference type="ARBA" id="ARBA00004141"/>
    </source>
</evidence>
<feature type="transmembrane region" description="Helical" evidence="9">
    <location>
        <begin position="165"/>
        <end position="185"/>
    </location>
</feature>
<feature type="compositionally biased region" description="Polar residues" evidence="8">
    <location>
        <begin position="1"/>
        <end position="11"/>
    </location>
</feature>
<feature type="region of interest" description="Disordered" evidence="8">
    <location>
        <begin position="1"/>
        <end position="54"/>
    </location>
</feature>
<dbReference type="Proteomes" id="UP000186102">
    <property type="component" value="Unassembled WGS sequence"/>
</dbReference>
<dbReference type="InterPro" id="IPR027469">
    <property type="entry name" value="Cation_efflux_TMD_sf"/>
</dbReference>
<evidence type="ECO:0000313" key="12">
    <source>
        <dbReference type="EMBL" id="OLN33037.1"/>
    </source>
</evidence>
<feature type="transmembrane region" description="Helical" evidence="9">
    <location>
        <begin position="66"/>
        <end position="88"/>
    </location>
</feature>
<evidence type="ECO:0000256" key="9">
    <source>
        <dbReference type="SAM" id="Phobius"/>
    </source>
</evidence>
<dbReference type="Gene3D" id="1.20.1510.10">
    <property type="entry name" value="Cation efflux protein transmembrane domain"/>
    <property type="match status" value="1"/>
</dbReference>
<keyword evidence="7 9" id="KW-0472">Membrane</keyword>
<dbReference type="InterPro" id="IPR036837">
    <property type="entry name" value="Cation_efflux_CTD_sf"/>
</dbReference>
<evidence type="ECO:0000256" key="3">
    <source>
        <dbReference type="ARBA" id="ARBA00022448"/>
    </source>
</evidence>
<comment type="similarity">
    <text evidence="2">Belongs to the cation diffusion facilitator (CDF) transporter (TC 2.A.4) family. SLC30A subfamily.</text>
</comment>
<feature type="transmembrane region" description="Helical" evidence="9">
    <location>
        <begin position="223"/>
        <end position="243"/>
    </location>
</feature>
<dbReference type="GO" id="GO:0005886">
    <property type="term" value="C:plasma membrane"/>
    <property type="evidence" value="ECO:0007669"/>
    <property type="project" value="TreeGrafter"/>
</dbReference>
<keyword evidence="6" id="KW-0406">Ion transport</keyword>
<keyword evidence="5 9" id="KW-1133">Transmembrane helix</keyword>
<feature type="transmembrane region" description="Helical" evidence="9">
    <location>
        <begin position="197"/>
        <end position="217"/>
    </location>
</feature>
<feature type="transmembrane region" description="Helical" evidence="9">
    <location>
        <begin position="94"/>
        <end position="111"/>
    </location>
</feature>
<dbReference type="AlphaFoldDB" id="A0A1Q8R0C0"/>
<evidence type="ECO:0000256" key="4">
    <source>
        <dbReference type="ARBA" id="ARBA00022692"/>
    </source>
</evidence>
<dbReference type="InterPro" id="IPR058533">
    <property type="entry name" value="Cation_efflux_TM"/>
</dbReference>
<feature type="compositionally biased region" description="Basic and acidic residues" evidence="8">
    <location>
        <begin position="12"/>
        <end position="32"/>
    </location>
</feature>
<name>A0A1Q8R0C0_9FIRM</name>
<gene>
    <name evidence="12" type="ORF">DSOL_1148</name>
</gene>
<dbReference type="OrthoDB" id="9809646at2"/>
<sequence>MSKPNESSVKSLNHEHEHEHDHKHDHQHEATHVHNQPGAGHADDHAGHNHSALGGHVHATGTKLKWAFLATFFILAVEVVGGSLANSLALLSDAGHVLTDVAALGLAWFAAVQAQKSPTLDKTFGYHRTGILAALANSLTLIIIAFVILYEAFHRFQNPQPVESTIMYLSAGVGVIVNLAIAFGFRGGEDNLNVRSALLHVLGDAAASAGVIIGAIIMQFTHWYVIDPIISVLIALMIAWNAWKIVKETLHILMEGAPDNFEYDRLLAFVRTLPGAQDIHDLHVWSVTPERVALSCHLIVDPEGSLERSTEIIKQFKQYILKEFGISHSTIELEIDQCGCPGLLCPETLWESGKGAH</sequence>
<evidence type="ECO:0000259" key="11">
    <source>
        <dbReference type="Pfam" id="PF16916"/>
    </source>
</evidence>